<feature type="region of interest" description="Disordered" evidence="1">
    <location>
        <begin position="214"/>
        <end position="241"/>
    </location>
</feature>
<keyword evidence="4" id="KW-1185">Reference proteome</keyword>
<dbReference type="RefSeq" id="WP_378197788.1">
    <property type="nucleotide sequence ID" value="NZ_JBHMBK010000018.1"/>
</dbReference>
<feature type="chain" id="PRO_5047027104" evidence="2">
    <location>
        <begin position="21"/>
        <end position="366"/>
    </location>
</feature>
<evidence type="ECO:0000256" key="2">
    <source>
        <dbReference type="SAM" id="SignalP"/>
    </source>
</evidence>
<dbReference type="Proteomes" id="UP001589535">
    <property type="component" value="Unassembled WGS sequence"/>
</dbReference>
<reference evidence="3 4" key="1">
    <citation type="submission" date="2024-09" db="EMBL/GenBank/DDBJ databases">
        <authorList>
            <person name="Sun Q."/>
            <person name="Mori K."/>
        </authorList>
    </citation>
    <scope>NUCLEOTIDE SEQUENCE [LARGE SCALE GENOMIC DNA]</scope>
    <source>
        <strain evidence="3 4">JCM 13852</strain>
    </source>
</reference>
<proteinExistence type="predicted"/>
<accession>A0ABV5U7I4</accession>
<name>A0ABV5U7I4_9PSEU</name>
<protein>
    <submittedName>
        <fullName evidence="3">Uncharacterized protein</fullName>
    </submittedName>
</protein>
<dbReference type="EMBL" id="JBHMBK010000018">
    <property type="protein sequence ID" value="MFB9687319.1"/>
    <property type="molecule type" value="Genomic_DNA"/>
</dbReference>
<feature type="signal peptide" evidence="2">
    <location>
        <begin position="1"/>
        <end position="20"/>
    </location>
</feature>
<gene>
    <name evidence="3" type="ORF">ACFFTO_24335</name>
</gene>
<evidence type="ECO:0000313" key="3">
    <source>
        <dbReference type="EMBL" id="MFB9687319.1"/>
    </source>
</evidence>
<evidence type="ECO:0000256" key="1">
    <source>
        <dbReference type="SAM" id="MobiDB-lite"/>
    </source>
</evidence>
<sequence>MALGLAVVLLGSAQTAAAEAAAGGWHGLGWDLPPLQQTSSVNGVDGGFRAKLVAAAGSGAPAKVSWPAAATAEVDLPAAAAAAKVPAGQAVAVARSRAGAAHAPGKVRISTLDQATTAKTGITGVLVKVEPVAGDTSGPVNVDVDYRSFGDAYGGDFGGRLHLVQYPACLLTTPDKPECHVGTPLASDNNTKTRHVSADAQQATSSMLVAAEAANRRSVGPRRGPVHRENRRRVRQSSVHRGSEVMSEKSYEFCKLYVRADSVDAVVGALSVGLGVEFVAKIATVARTLIEVLRNDDRLPLDQSGDDFVRWPVLVEVESPDGADQAEVVGLTSRLLEILWGTEYAAVASCDFEDELPYDGGIRRIR</sequence>
<comment type="caution">
    <text evidence="3">The sequence shown here is derived from an EMBL/GenBank/DDBJ whole genome shotgun (WGS) entry which is preliminary data.</text>
</comment>
<organism evidence="3 4">
    <name type="scientific">Amycolatopsis plumensis</name>
    <dbReference type="NCBI Taxonomy" id="236508"/>
    <lineage>
        <taxon>Bacteria</taxon>
        <taxon>Bacillati</taxon>
        <taxon>Actinomycetota</taxon>
        <taxon>Actinomycetes</taxon>
        <taxon>Pseudonocardiales</taxon>
        <taxon>Pseudonocardiaceae</taxon>
        <taxon>Amycolatopsis</taxon>
    </lineage>
</organism>
<evidence type="ECO:0000313" key="4">
    <source>
        <dbReference type="Proteomes" id="UP001589535"/>
    </source>
</evidence>
<keyword evidence="2" id="KW-0732">Signal</keyword>